<dbReference type="SUPFAM" id="SSF51445">
    <property type="entry name" value="(Trans)glycosidases"/>
    <property type="match status" value="1"/>
</dbReference>
<dbReference type="InterPro" id="IPR032312">
    <property type="entry name" value="LacZ_4"/>
</dbReference>
<keyword evidence="8 10" id="KW-0326">Glycosidase</keyword>
<evidence type="ECO:0000313" key="14">
    <source>
        <dbReference type="Proteomes" id="UP000784286"/>
    </source>
</evidence>
<dbReference type="PANTHER" id="PTHR46323">
    <property type="entry name" value="BETA-GALACTOSIDASE"/>
    <property type="match status" value="1"/>
</dbReference>
<dbReference type="InterPro" id="IPR006104">
    <property type="entry name" value="Glyco_hydro_2_N"/>
</dbReference>
<dbReference type="EC" id="3.2.1.23" evidence="5 10"/>
<gene>
    <name evidence="13" type="ORF">H9928_05085</name>
</gene>
<reference evidence="13" key="1">
    <citation type="journal article" date="2021" name="PeerJ">
        <title>Extensive microbial diversity within the chicken gut microbiome revealed by metagenomics and culture.</title>
        <authorList>
            <person name="Gilroy R."/>
            <person name="Ravi A."/>
            <person name="Getino M."/>
            <person name="Pursley I."/>
            <person name="Horton D.L."/>
            <person name="Alikhan N.F."/>
            <person name="Baker D."/>
            <person name="Gharbi K."/>
            <person name="Hall N."/>
            <person name="Watson M."/>
            <person name="Adriaenssens E.M."/>
            <person name="Foster-Nyarko E."/>
            <person name="Jarju S."/>
            <person name="Secka A."/>
            <person name="Antonio M."/>
            <person name="Oren A."/>
            <person name="Chaudhuri R.R."/>
            <person name="La Ragione R."/>
            <person name="Hildebrand F."/>
            <person name="Pallen M.J."/>
        </authorList>
    </citation>
    <scope>NUCLEOTIDE SEQUENCE</scope>
    <source>
        <strain evidence="13">8470</strain>
    </source>
</reference>
<dbReference type="SMART" id="SM01038">
    <property type="entry name" value="Bgal_small_N"/>
    <property type="match status" value="1"/>
</dbReference>
<name>A0A948TMB9_9BACT</name>
<feature type="signal peptide" evidence="11">
    <location>
        <begin position="1"/>
        <end position="19"/>
    </location>
</feature>
<dbReference type="AlphaFoldDB" id="A0A948TMB9"/>
<evidence type="ECO:0000256" key="10">
    <source>
        <dbReference type="RuleBase" id="RU361154"/>
    </source>
</evidence>
<dbReference type="InterPro" id="IPR023230">
    <property type="entry name" value="Glyco_hydro_2_CS"/>
</dbReference>
<dbReference type="InterPro" id="IPR006103">
    <property type="entry name" value="Glyco_hydro_2_cat"/>
</dbReference>
<dbReference type="Pfam" id="PF00703">
    <property type="entry name" value="Glyco_hydro_2"/>
    <property type="match status" value="1"/>
</dbReference>
<dbReference type="Gene3D" id="2.70.98.10">
    <property type="match status" value="1"/>
</dbReference>
<evidence type="ECO:0000256" key="4">
    <source>
        <dbReference type="ARBA" id="ARBA00011245"/>
    </source>
</evidence>
<keyword evidence="7" id="KW-0106">Calcium</keyword>
<dbReference type="Pfam" id="PF02836">
    <property type="entry name" value="Glyco_hydro_2_C"/>
    <property type="match status" value="1"/>
</dbReference>
<evidence type="ECO:0000256" key="2">
    <source>
        <dbReference type="ARBA" id="ARBA00001913"/>
    </source>
</evidence>
<dbReference type="InterPro" id="IPR014718">
    <property type="entry name" value="GH-type_carb-bd"/>
</dbReference>
<dbReference type="EMBL" id="JAHLFJ010000047">
    <property type="protein sequence ID" value="MBU3855922.1"/>
    <property type="molecule type" value="Genomic_DNA"/>
</dbReference>
<comment type="subunit">
    <text evidence="4">Monomer.</text>
</comment>
<dbReference type="GO" id="GO:0004565">
    <property type="term" value="F:beta-galactosidase activity"/>
    <property type="evidence" value="ECO:0007669"/>
    <property type="project" value="UniProtKB-EC"/>
</dbReference>
<dbReference type="InterPro" id="IPR004199">
    <property type="entry name" value="B-gal_small/dom_5"/>
</dbReference>
<evidence type="ECO:0000256" key="1">
    <source>
        <dbReference type="ARBA" id="ARBA00001412"/>
    </source>
</evidence>
<dbReference type="GO" id="GO:0009341">
    <property type="term" value="C:beta-galactosidase complex"/>
    <property type="evidence" value="ECO:0007669"/>
    <property type="project" value="InterPro"/>
</dbReference>
<dbReference type="InterPro" id="IPR008979">
    <property type="entry name" value="Galactose-bd-like_sf"/>
</dbReference>
<evidence type="ECO:0000256" key="9">
    <source>
        <dbReference type="ARBA" id="ARBA00032230"/>
    </source>
</evidence>
<feature type="domain" description="Beta galactosidase small chain/" evidence="12">
    <location>
        <begin position="761"/>
        <end position="1036"/>
    </location>
</feature>
<dbReference type="InterPro" id="IPR017853">
    <property type="entry name" value="GH"/>
</dbReference>
<reference evidence="13" key="2">
    <citation type="submission" date="2021-04" db="EMBL/GenBank/DDBJ databases">
        <authorList>
            <person name="Gilroy R."/>
        </authorList>
    </citation>
    <scope>NUCLEOTIDE SEQUENCE</scope>
    <source>
        <strain evidence="13">8470</strain>
    </source>
</reference>
<dbReference type="GO" id="GO:0005990">
    <property type="term" value="P:lactose catabolic process"/>
    <property type="evidence" value="ECO:0007669"/>
    <property type="project" value="TreeGrafter"/>
</dbReference>
<evidence type="ECO:0000313" key="13">
    <source>
        <dbReference type="EMBL" id="MBU3855922.1"/>
    </source>
</evidence>
<dbReference type="Gene3D" id="2.60.120.260">
    <property type="entry name" value="Galactose-binding domain-like"/>
    <property type="match status" value="1"/>
</dbReference>
<dbReference type="InterPro" id="IPR050347">
    <property type="entry name" value="Bact_Beta-galactosidase"/>
</dbReference>
<evidence type="ECO:0000259" key="12">
    <source>
        <dbReference type="SMART" id="SM01038"/>
    </source>
</evidence>
<dbReference type="InterPro" id="IPR013783">
    <property type="entry name" value="Ig-like_fold"/>
</dbReference>
<dbReference type="Pfam" id="PF02929">
    <property type="entry name" value="Bgal_small_N"/>
    <property type="match status" value="1"/>
</dbReference>
<dbReference type="InterPro" id="IPR036156">
    <property type="entry name" value="Beta-gal/glucu_dom_sf"/>
</dbReference>
<dbReference type="InterPro" id="IPR006102">
    <property type="entry name" value="Ig-like_GH2"/>
</dbReference>
<keyword evidence="11" id="KW-0732">Signal</keyword>
<evidence type="ECO:0000256" key="6">
    <source>
        <dbReference type="ARBA" id="ARBA00022801"/>
    </source>
</evidence>
<evidence type="ECO:0000256" key="11">
    <source>
        <dbReference type="SAM" id="SignalP"/>
    </source>
</evidence>
<dbReference type="Pfam" id="PF16353">
    <property type="entry name" value="LacZ_4"/>
    <property type="match status" value="1"/>
</dbReference>
<evidence type="ECO:0000256" key="8">
    <source>
        <dbReference type="ARBA" id="ARBA00023295"/>
    </source>
</evidence>
<dbReference type="InterPro" id="IPR011013">
    <property type="entry name" value="Gal_mutarotase_sf_dom"/>
</dbReference>
<dbReference type="Pfam" id="PF02837">
    <property type="entry name" value="Glyco_hydro_2_N"/>
    <property type="match status" value="1"/>
</dbReference>
<dbReference type="Proteomes" id="UP000784286">
    <property type="component" value="Unassembled WGS sequence"/>
</dbReference>
<protein>
    <recommendedName>
        <fullName evidence="5 10">Beta-galactosidase</fullName>
        <ecNumber evidence="5 10">3.2.1.23</ecNumber>
    </recommendedName>
    <alternativeName>
        <fullName evidence="9 10">Lactase</fullName>
    </alternativeName>
</protein>
<dbReference type="SUPFAM" id="SSF49303">
    <property type="entry name" value="beta-Galactosidase/glucuronidase domain"/>
    <property type="match status" value="2"/>
</dbReference>
<evidence type="ECO:0000256" key="5">
    <source>
        <dbReference type="ARBA" id="ARBA00012756"/>
    </source>
</evidence>
<sequence length="1041" mass="120196">MNRIAILGMLLCVPVIALAQQNEWEDPTRFEWNKEKPHACFALYESVGDARTEDYSRSPWYKSLNGTWKFRYAPSIEASVKDFYRTDLSDRDWDEIRVPSNWELQGYGEPIIRNIQYVFSPNPPYIDVDNPVGTYRTRFTVPSEWKGREVMLHFGSITGYARVYVNGKQVGMTKASKTPAEFNVTSCVKEGENLLAVQVYRWHDGSYMEDQDFWRLTGIERDVYLQAYPKLTIWDFFLRPGLDRDYRHGVFHGTVNLREFSGNEMKRGQARLDLLDANGKTVFSRTEPFDLEEEANVAFSGMVKNVEKWNAERPYLYDCVLSLSDSSGRELALTSCKVGFRKIEIKDSKLHVNGVPVYIKGVNRHEHNDTLGHVQTREIIEHDLKMIKRLNMNAVRTCHYPNHPMFYKLCDKYGIYVVDEANIENHGMGSVPYFKDTIPHPAYRPEWYDAHVDRISRMVERDKNHACVIGWSLGNECGNGKVFHDEYRRLKAYDPDRFVQFEQAWEDWNTDIVCPMYPRVSWMEEYRNSGKTRPFIMCEYAHAQGNSNGNFKDLWDLIYDSPNLQGGFIWDFMDQGIKMRADAQDGRTYWMYNGKLGAHRWLEDKEGELNTGTDGIISADGTPKPQAYEVKKVYQYIHFKEKDLPEGIVTVRNLYDFTDLADYDFRWVLVKNGEPADSGRFSVNLKPHQSKDVKLSLPDVPEDGNEYFLNLYAYTRTATDLVPARYEVAKEQLKIGKSDFFISQEGVSGQLACQVEGNMFLFTSGKVSGKIDLKRGVLCDYALDGKSPFVQYPEPSFWRAPTDNDFGNKLPLRSNVWRTAHVNREVRNVSVGEKTADGVCVTVEWMLTDIQVPYTVEYLIRNDGSVKVTGSINMEGKKLPELPRFGMRVELKSGYDNLAYYGRGPQENYIDRCANTLIGCYESKVAEQYYPYIRPQETGNKTDVRWLSLLDKDGFGLKITGMQPLSFSALHFAPEDLDPGLTRKMQHQVDVVPRKNVFLHVDLKQRGLGGDNSWGMLPHNEYRLLEKKYAYSYVMQLVGDK</sequence>
<organism evidence="13 14">
    <name type="scientific">Candidatus Phocaeicola excrementipullorum</name>
    <dbReference type="NCBI Taxonomy" id="2838731"/>
    <lineage>
        <taxon>Bacteria</taxon>
        <taxon>Pseudomonadati</taxon>
        <taxon>Bacteroidota</taxon>
        <taxon>Bacteroidia</taxon>
        <taxon>Bacteroidales</taxon>
        <taxon>Bacteroidaceae</taxon>
        <taxon>Phocaeicola</taxon>
    </lineage>
</organism>
<comment type="cofactor">
    <cofactor evidence="2">
        <name>Ca(2+)</name>
        <dbReference type="ChEBI" id="CHEBI:29108"/>
    </cofactor>
</comment>
<keyword evidence="6 10" id="KW-0378">Hydrolase</keyword>
<evidence type="ECO:0000256" key="3">
    <source>
        <dbReference type="ARBA" id="ARBA00007401"/>
    </source>
</evidence>
<dbReference type="SUPFAM" id="SSF74650">
    <property type="entry name" value="Galactose mutarotase-like"/>
    <property type="match status" value="1"/>
</dbReference>
<dbReference type="PANTHER" id="PTHR46323:SF2">
    <property type="entry name" value="BETA-GALACTOSIDASE"/>
    <property type="match status" value="1"/>
</dbReference>
<comment type="caution">
    <text evidence="13">The sequence shown here is derived from an EMBL/GenBank/DDBJ whole genome shotgun (WGS) entry which is preliminary data.</text>
</comment>
<dbReference type="PROSITE" id="PS00719">
    <property type="entry name" value="GLYCOSYL_HYDROL_F2_1"/>
    <property type="match status" value="1"/>
</dbReference>
<comment type="similarity">
    <text evidence="3 10">Belongs to the glycosyl hydrolase 2 family.</text>
</comment>
<dbReference type="SUPFAM" id="SSF49785">
    <property type="entry name" value="Galactose-binding domain-like"/>
    <property type="match status" value="1"/>
</dbReference>
<dbReference type="Gene3D" id="3.20.20.80">
    <property type="entry name" value="Glycosidases"/>
    <property type="match status" value="1"/>
</dbReference>
<dbReference type="Gene3D" id="2.60.40.10">
    <property type="entry name" value="Immunoglobulins"/>
    <property type="match status" value="2"/>
</dbReference>
<proteinExistence type="inferred from homology"/>
<accession>A0A948TMB9</accession>
<feature type="chain" id="PRO_5037599649" description="Beta-galactosidase" evidence="11">
    <location>
        <begin position="20"/>
        <end position="1041"/>
    </location>
</feature>
<evidence type="ECO:0000256" key="7">
    <source>
        <dbReference type="ARBA" id="ARBA00022837"/>
    </source>
</evidence>
<comment type="catalytic activity">
    <reaction evidence="1 10">
        <text>Hydrolysis of terminal non-reducing beta-D-galactose residues in beta-D-galactosides.</text>
        <dbReference type="EC" id="3.2.1.23"/>
    </reaction>
</comment>
<dbReference type="InterPro" id="IPR006101">
    <property type="entry name" value="Glyco_hydro_2"/>
</dbReference>
<dbReference type="GO" id="GO:0030246">
    <property type="term" value="F:carbohydrate binding"/>
    <property type="evidence" value="ECO:0007669"/>
    <property type="project" value="InterPro"/>
</dbReference>
<dbReference type="PRINTS" id="PR00132">
    <property type="entry name" value="GLHYDRLASE2"/>
</dbReference>